<gene>
    <name evidence="2" type="ORF">L3X37_13240</name>
</gene>
<accession>A0AAE3EPK9</accession>
<dbReference type="AlphaFoldDB" id="A0AAE3EPK9"/>
<evidence type="ECO:0000313" key="3">
    <source>
        <dbReference type="Proteomes" id="UP001199795"/>
    </source>
</evidence>
<keyword evidence="1" id="KW-0812">Transmembrane</keyword>
<dbReference type="Proteomes" id="UP001199795">
    <property type="component" value="Unassembled WGS sequence"/>
</dbReference>
<protein>
    <submittedName>
        <fullName evidence="2">Uncharacterized protein</fullName>
    </submittedName>
</protein>
<comment type="caution">
    <text evidence="2">The sequence shown here is derived from an EMBL/GenBank/DDBJ whole genome shotgun (WGS) entry which is preliminary data.</text>
</comment>
<proteinExistence type="predicted"/>
<evidence type="ECO:0000313" key="2">
    <source>
        <dbReference type="EMBL" id="MCF7569315.1"/>
    </source>
</evidence>
<feature type="transmembrane region" description="Helical" evidence="1">
    <location>
        <begin position="12"/>
        <end position="36"/>
    </location>
</feature>
<keyword evidence="3" id="KW-1185">Reference proteome</keyword>
<feature type="transmembrane region" description="Helical" evidence="1">
    <location>
        <begin position="84"/>
        <end position="112"/>
    </location>
</feature>
<name>A0AAE3EPK9_9FLAO</name>
<dbReference type="EMBL" id="JAKKDU010000017">
    <property type="protein sequence ID" value="MCF7569315.1"/>
    <property type="molecule type" value="Genomic_DNA"/>
</dbReference>
<sequence length="140" mass="15444">MEEMSIEYWNALANQLIIISSLLSGFTIAVIANLLVSDRNTRLFRIIMIAAVLAASFFLITLFANTKVLIMSTNGYPFKMTEKGLVNFSLIGSISLYLGIMSLITIVVLAGWTKSKKMGIFTTLIGILTFAIILLMLNLN</sequence>
<dbReference type="RefSeq" id="WP_237240642.1">
    <property type="nucleotide sequence ID" value="NZ_JAKKDU010000017.1"/>
</dbReference>
<evidence type="ECO:0000256" key="1">
    <source>
        <dbReference type="SAM" id="Phobius"/>
    </source>
</evidence>
<feature type="transmembrane region" description="Helical" evidence="1">
    <location>
        <begin position="119"/>
        <end position="139"/>
    </location>
</feature>
<reference evidence="2" key="1">
    <citation type="submission" date="2022-01" db="EMBL/GenBank/DDBJ databases">
        <title>Draft genome sequence of Sabulilitoribacter arenilitoris KCTC 52401.</title>
        <authorList>
            <person name="Oh J.-S."/>
        </authorList>
    </citation>
    <scope>NUCLEOTIDE SEQUENCE</scope>
    <source>
        <strain evidence="2">HMF6543</strain>
    </source>
</reference>
<feature type="transmembrane region" description="Helical" evidence="1">
    <location>
        <begin position="43"/>
        <end position="64"/>
    </location>
</feature>
<keyword evidence="1" id="KW-0472">Membrane</keyword>
<keyword evidence="1" id="KW-1133">Transmembrane helix</keyword>
<organism evidence="2 3">
    <name type="scientific">Wocania arenilitoris</name>
    <dbReference type="NCBI Taxonomy" id="2044858"/>
    <lineage>
        <taxon>Bacteria</taxon>
        <taxon>Pseudomonadati</taxon>
        <taxon>Bacteroidota</taxon>
        <taxon>Flavobacteriia</taxon>
        <taxon>Flavobacteriales</taxon>
        <taxon>Flavobacteriaceae</taxon>
        <taxon>Wocania</taxon>
    </lineage>
</organism>